<feature type="transmembrane region" description="Helical" evidence="1">
    <location>
        <begin position="285"/>
        <end position="306"/>
    </location>
</feature>
<organism evidence="3">
    <name type="scientific">mine drainage metagenome</name>
    <dbReference type="NCBI Taxonomy" id="410659"/>
    <lineage>
        <taxon>unclassified sequences</taxon>
        <taxon>metagenomes</taxon>
        <taxon>ecological metagenomes</taxon>
    </lineage>
</organism>
<dbReference type="InterPro" id="IPR038731">
    <property type="entry name" value="RgtA/B/C-like"/>
</dbReference>
<reference evidence="3" key="1">
    <citation type="submission" date="2016-10" db="EMBL/GenBank/DDBJ databases">
        <title>Sequence of Gallionella enrichment culture.</title>
        <authorList>
            <person name="Poehlein A."/>
            <person name="Muehling M."/>
            <person name="Daniel R."/>
        </authorList>
    </citation>
    <scope>NUCLEOTIDE SEQUENCE</scope>
</reference>
<evidence type="ECO:0000256" key="1">
    <source>
        <dbReference type="SAM" id="Phobius"/>
    </source>
</evidence>
<feature type="transmembrane region" description="Helical" evidence="1">
    <location>
        <begin position="180"/>
        <end position="204"/>
    </location>
</feature>
<gene>
    <name evidence="3" type="ORF">GALL_115830</name>
</gene>
<comment type="caution">
    <text evidence="3">The sequence shown here is derived from an EMBL/GenBank/DDBJ whole genome shotgun (WGS) entry which is preliminary data.</text>
</comment>
<keyword evidence="1" id="KW-0812">Transmembrane</keyword>
<dbReference type="EMBL" id="MLJW01000044">
    <property type="protein sequence ID" value="OIR06393.1"/>
    <property type="molecule type" value="Genomic_DNA"/>
</dbReference>
<protein>
    <recommendedName>
        <fullName evidence="2">Glycosyltransferase RgtA/B/C/D-like domain-containing protein</fullName>
    </recommendedName>
</protein>
<feature type="transmembrane region" description="Helical" evidence="1">
    <location>
        <begin position="318"/>
        <end position="337"/>
    </location>
</feature>
<feature type="domain" description="Glycosyltransferase RgtA/B/C/D-like" evidence="2">
    <location>
        <begin position="96"/>
        <end position="228"/>
    </location>
</feature>
<feature type="transmembrane region" description="Helical" evidence="1">
    <location>
        <begin position="253"/>
        <end position="273"/>
    </location>
</feature>
<feature type="transmembrane region" description="Helical" evidence="1">
    <location>
        <begin position="23"/>
        <end position="42"/>
    </location>
</feature>
<accession>A0A1J5SD24</accession>
<dbReference type="Pfam" id="PF13231">
    <property type="entry name" value="PMT_2"/>
    <property type="match status" value="1"/>
</dbReference>
<dbReference type="AlphaFoldDB" id="A0A1J5SD24"/>
<feature type="transmembrane region" description="Helical" evidence="1">
    <location>
        <begin position="216"/>
        <end position="233"/>
    </location>
</feature>
<evidence type="ECO:0000259" key="2">
    <source>
        <dbReference type="Pfam" id="PF13231"/>
    </source>
</evidence>
<name>A0A1J5SD24_9ZZZZ</name>
<keyword evidence="1" id="KW-0472">Membrane</keyword>
<proteinExistence type="predicted"/>
<feature type="transmembrane region" description="Helical" evidence="1">
    <location>
        <begin position="384"/>
        <end position="401"/>
    </location>
</feature>
<feature type="transmembrane region" description="Helical" evidence="1">
    <location>
        <begin position="156"/>
        <end position="174"/>
    </location>
</feature>
<keyword evidence="1" id="KW-1133">Transmembrane helix</keyword>
<dbReference type="PROSITE" id="PS51257">
    <property type="entry name" value="PROKAR_LIPOPROTEIN"/>
    <property type="match status" value="1"/>
</dbReference>
<sequence length="575" mass="62207">MSDTRTHRPQEAPRPGWPAPREWVVAGALLAFACYVAHFLYVRRFGLYEDDYIYTLGCFDWSLGHWWGEAVKAIVHPVQGRPLNHLFRRTINFVFLHGGTLVPAHLASWVMLSVNASLLYALARRHLGALAALAAALLYLLYPADASRQILMHQSDLLFGTMLCLGGLLAFSSGRTLLGWFFGLCCLLNYESFYLPLIVGPLLAGGFNLRRDWKRLLRHAAAFAAVAGAVVIVRGLLGDDRARGLAGGGAEAAALRGLAALVIGPLVSLRAGVVEPLRATLGAGLAAWLGGLAVALGVGGGLAWAARVGRREPGTGGGRAPQVAVAGALAWAAGYALCIRPDNFPPTAVIGRLSGVHVAGSVGAALLAGGLVELLSMAMSGRRTRIVIVAAASAAFGLMTVRGIRIQRDEYVTHWGEQQRFWTQLVSLVPDLRDGEPVLLDIRGPAGVFPETPGFPRFGLVNYAPVTLHRIIRHPADWTVVPRVFCLYDGCPAYPLADGVLLKTPFWFWDGLWPVVRDGHFILLRERGGRLVRSDSPVELAGRELHPRPLDPGVRTIAPNRLMRALYERQSQTCN</sequence>
<feature type="transmembrane region" description="Helical" evidence="1">
    <location>
        <begin position="126"/>
        <end position="144"/>
    </location>
</feature>
<evidence type="ECO:0000313" key="3">
    <source>
        <dbReference type="EMBL" id="OIR06393.1"/>
    </source>
</evidence>
<feature type="transmembrane region" description="Helical" evidence="1">
    <location>
        <begin position="91"/>
        <end position="114"/>
    </location>
</feature>
<feature type="transmembrane region" description="Helical" evidence="1">
    <location>
        <begin position="349"/>
        <end position="372"/>
    </location>
</feature>